<reference evidence="2 3" key="1">
    <citation type="submission" date="2024-01" db="EMBL/GenBank/DDBJ databases">
        <title>A telomere-to-telomere, gap-free genome of sweet tea (Lithocarpus litseifolius).</title>
        <authorList>
            <person name="Zhou J."/>
        </authorList>
    </citation>
    <scope>NUCLEOTIDE SEQUENCE [LARGE SCALE GENOMIC DNA]</scope>
    <source>
        <strain evidence="2">Zhou-2022a</strain>
        <tissue evidence="2">Leaf</tissue>
    </source>
</reference>
<organism evidence="2 3">
    <name type="scientific">Lithocarpus litseifolius</name>
    <dbReference type="NCBI Taxonomy" id="425828"/>
    <lineage>
        <taxon>Eukaryota</taxon>
        <taxon>Viridiplantae</taxon>
        <taxon>Streptophyta</taxon>
        <taxon>Embryophyta</taxon>
        <taxon>Tracheophyta</taxon>
        <taxon>Spermatophyta</taxon>
        <taxon>Magnoliopsida</taxon>
        <taxon>eudicotyledons</taxon>
        <taxon>Gunneridae</taxon>
        <taxon>Pentapetalae</taxon>
        <taxon>rosids</taxon>
        <taxon>fabids</taxon>
        <taxon>Fagales</taxon>
        <taxon>Fagaceae</taxon>
        <taxon>Lithocarpus</taxon>
    </lineage>
</organism>
<evidence type="ECO:0000313" key="3">
    <source>
        <dbReference type="Proteomes" id="UP001459277"/>
    </source>
</evidence>
<name>A0AAW2DQB9_9ROSI</name>
<protein>
    <submittedName>
        <fullName evidence="2">Uncharacterized protein</fullName>
    </submittedName>
</protein>
<accession>A0AAW2DQB9</accession>
<dbReference type="AlphaFoldDB" id="A0AAW2DQB9"/>
<feature type="region of interest" description="Disordered" evidence="1">
    <location>
        <begin position="189"/>
        <end position="223"/>
    </location>
</feature>
<dbReference type="EMBL" id="JAZDWU010000002">
    <property type="protein sequence ID" value="KAL0012792.1"/>
    <property type="molecule type" value="Genomic_DNA"/>
</dbReference>
<proteinExistence type="predicted"/>
<sequence length="223" mass="25426">MQRRKTFGTEASLSRRMDEFHYCYKLSEIKQSTGFYQFSSRGPQFSLIKGFSSSDRAWKKDFFFIFGNWAGDPSDASNAPFPPFTSALGRLHPEAITRPLLDKFYLERIDRARAHPERSFHSLLTFRRFATMKENKGKNVASCAEEEEDVQVQDNPTPLAIQKFVVQSAAERGKAFQVSLTLVIFQDVEPENPTPPAAKTPYRVHPSVPAKRPPNLVLDEDYA</sequence>
<keyword evidence="3" id="KW-1185">Reference proteome</keyword>
<dbReference type="Proteomes" id="UP001459277">
    <property type="component" value="Unassembled WGS sequence"/>
</dbReference>
<evidence type="ECO:0000256" key="1">
    <source>
        <dbReference type="SAM" id="MobiDB-lite"/>
    </source>
</evidence>
<comment type="caution">
    <text evidence="2">The sequence shown here is derived from an EMBL/GenBank/DDBJ whole genome shotgun (WGS) entry which is preliminary data.</text>
</comment>
<evidence type="ECO:0000313" key="2">
    <source>
        <dbReference type="EMBL" id="KAL0012792.1"/>
    </source>
</evidence>
<gene>
    <name evidence="2" type="ORF">SO802_007900</name>
</gene>